<comment type="caution">
    <text evidence="1">The sequence shown here is derived from an EMBL/GenBank/DDBJ whole genome shotgun (WGS) entry which is preliminary data.</text>
</comment>
<dbReference type="EMBL" id="BTGU01000449">
    <property type="protein sequence ID" value="GMN67429.1"/>
    <property type="molecule type" value="Genomic_DNA"/>
</dbReference>
<gene>
    <name evidence="1" type="ORF">TIFTF001_036489</name>
</gene>
<dbReference type="AlphaFoldDB" id="A0AA88JAT4"/>
<keyword evidence="2" id="KW-1185">Reference proteome</keyword>
<name>A0AA88JAT4_FICCA</name>
<evidence type="ECO:0000313" key="2">
    <source>
        <dbReference type="Proteomes" id="UP001187192"/>
    </source>
</evidence>
<reference evidence="1" key="1">
    <citation type="submission" date="2023-07" db="EMBL/GenBank/DDBJ databases">
        <title>draft genome sequence of fig (Ficus carica).</title>
        <authorList>
            <person name="Takahashi T."/>
            <person name="Nishimura K."/>
        </authorList>
    </citation>
    <scope>NUCLEOTIDE SEQUENCE</scope>
</reference>
<dbReference type="Proteomes" id="UP001187192">
    <property type="component" value="Unassembled WGS sequence"/>
</dbReference>
<proteinExistence type="predicted"/>
<accession>A0AA88JAT4</accession>
<sequence length="113" mass="12805">MVEFHIEMRVGFCDGGRVQVYGRGPRGFGFRIVVVVHFRDSIKFQARIEVGLKSGVSVCIEDYGWCQVSKPTSRSFFGTMLGFGVGVDFLEHEYGFGVRVDFSKHGSRFRKVK</sequence>
<evidence type="ECO:0000313" key="1">
    <source>
        <dbReference type="EMBL" id="GMN67429.1"/>
    </source>
</evidence>
<organism evidence="1 2">
    <name type="scientific">Ficus carica</name>
    <name type="common">Common fig</name>
    <dbReference type="NCBI Taxonomy" id="3494"/>
    <lineage>
        <taxon>Eukaryota</taxon>
        <taxon>Viridiplantae</taxon>
        <taxon>Streptophyta</taxon>
        <taxon>Embryophyta</taxon>
        <taxon>Tracheophyta</taxon>
        <taxon>Spermatophyta</taxon>
        <taxon>Magnoliopsida</taxon>
        <taxon>eudicotyledons</taxon>
        <taxon>Gunneridae</taxon>
        <taxon>Pentapetalae</taxon>
        <taxon>rosids</taxon>
        <taxon>fabids</taxon>
        <taxon>Rosales</taxon>
        <taxon>Moraceae</taxon>
        <taxon>Ficeae</taxon>
        <taxon>Ficus</taxon>
    </lineage>
</organism>
<protein>
    <submittedName>
        <fullName evidence="1">Uncharacterized protein</fullName>
    </submittedName>
</protein>